<keyword evidence="2" id="KW-1185">Reference proteome</keyword>
<dbReference type="NCBIfam" id="TIGR03512">
    <property type="entry name" value="GldD_lipo"/>
    <property type="match status" value="1"/>
</dbReference>
<organism evidence="1 2">
    <name type="scientific">Algoriella xinjiangensis</name>
    <dbReference type="NCBI Taxonomy" id="684065"/>
    <lineage>
        <taxon>Bacteria</taxon>
        <taxon>Pseudomonadati</taxon>
        <taxon>Bacteroidota</taxon>
        <taxon>Flavobacteriia</taxon>
        <taxon>Flavobacteriales</taxon>
        <taxon>Weeksellaceae</taxon>
        <taxon>Algoriella</taxon>
    </lineage>
</organism>
<gene>
    <name evidence="1" type="ORF">SAMN05421738_11359</name>
</gene>
<dbReference type="RefSeq" id="WP_125113459.1">
    <property type="nucleotide sequence ID" value="NZ_FOUZ01000013.1"/>
</dbReference>
<keyword evidence="1" id="KW-0449">Lipoprotein</keyword>
<reference evidence="2" key="1">
    <citation type="submission" date="2016-10" db="EMBL/GenBank/DDBJ databases">
        <authorList>
            <person name="Varghese N."/>
            <person name="Submissions S."/>
        </authorList>
    </citation>
    <scope>NUCLEOTIDE SEQUENCE [LARGE SCALE GENOMIC DNA]</scope>
    <source>
        <strain evidence="2">XJ109</strain>
    </source>
</reference>
<dbReference type="AlphaFoldDB" id="A0A1I4ZFV0"/>
<dbReference type="InterPro" id="IPR019850">
    <property type="entry name" value="GldD-like"/>
</dbReference>
<evidence type="ECO:0000313" key="1">
    <source>
        <dbReference type="EMBL" id="SFN49132.1"/>
    </source>
</evidence>
<dbReference type="EMBL" id="FOUZ01000013">
    <property type="protein sequence ID" value="SFN49132.1"/>
    <property type="molecule type" value="Genomic_DNA"/>
</dbReference>
<proteinExistence type="predicted"/>
<name>A0A1I4ZFV0_9FLAO</name>
<evidence type="ECO:0000313" key="2">
    <source>
        <dbReference type="Proteomes" id="UP000199149"/>
    </source>
</evidence>
<dbReference type="PROSITE" id="PS51257">
    <property type="entry name" value="PROKAR_LIPOPROTEIN"/>
    <property type="match status" value="1"/>
</dbReference>
<accession>A0A1I4ZFV0</accession>
<dbReference type="Pfam" id="PF25593">
    <property type="entry name" value="GldD_lipo"/>
    <property type="match status" value="1"/>
</dbReference>
<dbReference type="OrthoDB" id="679501at2"/>
<dbReference type="Proteomes" id="UP000199149">
    <property type="component" value="Unassembled WGS sequence"/>
</dbReference>
<sequence>MIFTKLNVLRHTMNFKTIIALCSSAIFFVSCNKNEDVAKPLGEIRLEYPTQTYVQFAENAPYTFQYSNFGKIVKGKQQNWYVVSYPKMKATIYLTYFPINSPQDLIVKIKESERFVQDQTVKASFISPQEFSFPKKRVFGTLYELGGESAINMQFHATDSVKNFITGSVYFKTQPKPDSLAPAVDYIKKDVKKLLETLEWKK</sequence>
<dbReference type="STRING" id="684065.SAMN05421738_11359"/>
<protein>
    <submittedName>
        <fullName evidence="1">Gliding motility-associated lipoprotein GldD</fullName>
    </submittedName>
</protein>